<dbReference type="OrthoDB" id="9781333at2"/>
<name>A0A845QX97_9CLOT</name>
<dbReference type="PANTHER" id="PTHR37947:SF1">
    <property type="entry name" value="BLL2462 PROTEIN"/>
    <property type="match status" value="1"/>
</dbReference>
<dbReference type="PIRSF" id="PIRSF034405">
    <property type="entry name" value="UCP034405"/>
    <property type="match status" value="1"/>
</dbReference>
<organism evidence="2 3">
    <name type="scientific">Senegalia massiliensis</name>
    <dbReference type="NCBI Taxonomy" id="1720316"/>
    <lineage>
        <taxon>Bacteria</taxon>
        <taxon>Bacillati</taxon>
        <taxon>Bacillota</taxon>
        <taxon>Clostridia</taxon>
        <taxon>Eubacteriales</taxon>
        <taxon>Clostridiaceae</taxon>
        <taxon>Senegalia</taxon>
    </lineage>
</organism>
<dbReference type="AlphaFoldDB" id="A0A845QX97"/>
<dbReference type="RefSeq" id="WP_160197581.1">
    <property type="nucleotide sequence ID" value="NZ_QXXA01000010.1"/>
</dbReference>
<proteinExistence type="predicted"/>
<dbReference type="Proteomes" id="UP000467132">
    <property type="component" value="Unassembled WGS sequence"/>
</dbReference>
<evidence type="ECO:0000313" key="2">
    <source>
        <dbReference type="EMBL" id="NBI07115.1"/>
    </source>
</evidence>
<dbReference type="Pfam" id="PF07090">
    <property type="entry name" value="GATase1_like"/>
    <property type="match status" value="1"/>
</dbReference>
<dbReference type="Gene3D" id="3.40.50.880">
    <property type="match status" value="1"/>
</dbReference>
<comment type="caution">
    <text evidence="2">The sequence shown here is derived from an EMBL/GenBank/DDBJ whole genome shotgun (WGS) entry which is preliminary data.</text>
</comment>
<sequence length="246" mass="27878">MSRILFAGETWFTHTLHVKGFDSFTTSSYGEGIKWIKEALEEGGNEVVHVPNHKVQEDFPYTLEELKEYDLVILSDIGSNTLLLPDSTFVKSEKNPDRCELIKEYVMDGGAFIMIGGYMAFTGIDAKSRYGETAIKDILPVKCLEKDDRVELPQGITPVIEKEHEILNGVDNDWPHFLGYNKTIAKEHATVLATIGNDPFIAVAEYGKGKSAVFTSDCAPHWGPTEFVEWKYYNKFWNNLIDWVTK</sequence>
<dbReference type="CDD" id="cd03143">
    <property type="entry name" value="A4_beta-galactosidase_middle_domain"/>
    <property type="match status" value="1"/>
</dbReference>
<accession>A0A845QX97</accession>
<dbReference type="PANTHER" id="PTHR37947">
    <property type="entry name" value="BLL2462 PROTEIN"/>
    <property type="match status" value="1"/>
</dbReference>
<evidence type="ECO:0000313" key="3">
    <source>
        <dbReference type="Proteomes" id="UP000467132"/>
    </source>
</evidence>
<dbReference type="EMBL" id="QXXA01000010">
    <property type="protein sequence ID" value="NBI07115.1"/>
    <property type="molecule type" value="Genomic_DNA"/>
</dbReference>
<dbReference type="InterPro" id="IPR010768">
    <property type="entry name" value="GATase1-like"/>
</dbReference>
<gene>
    <name evidence="2" type="ORF">D3Z33_09655</name>
</gene>
<dbReference type="InterPro" id="IPR029062">
    <property type="entry name" value="Class_I_gatase-like"/>
</dbReference>
<evidence type="ECO:0000259" key="1">
    <source>
        <dbReference type="Pfam" id="PF07090"/>
    </source>
</evidence>
<dbReference type="SUPFAM" id="SSF52317">
    <property type="entry name" value="Class I glutamine amidotransferase-like"/>
    <property type="match status" value="1"/>
</dbReference>
<dbReference type="InterPro" id="IPR017027">
    <property type="entry name" value="STM3548-like"/>
</dbReference>
<keyword evidence="3" id="KW-1185">Reference proteome</keyword>
<protein>
    <submittedName>
        <fullName evidence="2">Cytoplasmic protein</fullName>
    </submittedName>
</protein>
<reference evidence="2 3" key="1">
    <citation type="submission" date="2018-08" db="EMBL/GenBank/DDBJ databases">
        <title>Murine metabolic-syndrome-specific gut microbial biobank.</title>
        <authorList>
            <person name="Liu C."/>
        </authorList>
    </citation>
    <scope>NUCLEOTIDE SEQUENCE [LARGE SCALE GENOMIC DNA]</scope>
    <source>
        <strain evidence="2 3">583</strain>
    </source>
</reference>
<feature type="domain" description="Putative glutamine amidotransferase" evidence="1">
    <location>
        <begin position="3"/>
        <end position="245"/>
    </location>
</feature>